<dbReference type="SMART" id="SM00387">
    <property type="entry name" value="HATPase_c"/>
    <property type="match status" value="1"/>
</dbReference>
<keyword evidence="3 8" id="KW-0547">Nucleotide-binding</keyword>
<reference evidence="10" key="1">
    <citation type="submission" date="2021-01" db="EMBL/GenBank/DDBJ databases">
        <authorList>
            <person name="Corre E."/>
            <person name="Pelletier E."/>
            <person name="Niang G."/>
            <person name="Scheremetjew M."/>
            <person name="Finn R."/>
            <person name="Kale V."/>
            <person name="Holt S."/>
            <person name="Cochrane G."/>
            <person name="Meng A."/>
            <person name="Brown T."/>
            <person name="Cohen L."/>
        </authorList>
    </citation>
    <scope>NUCLEOTIDE SEQUENCE</scope>
    <source>
        <strain evidence="10">Isolate 1302-5</strain>
    </source>
</reference>
<evidence type="ECO:0000256" key="1">
    <source>
        <dbReference type="ARBA" id="ARBA00006155"/>
    </source>
</evidence>
<dbReference type="GO" id="GO:0005524">
    <property type="term" value="F:ATP binding"/>
    <property type="evidence" value="ECO:0007669"/>
    <property type="project" value="UniProtKB-UniRule"/>
</dbReference>
<keyword evidence="5 8" id="KW-0067">ATP-binding</keyword>
<evidence type="ECO:0000256" key="5">
    <source>
        <dbReference type="ARBA" id="ARBA00022840"/>
    </source>
</evidence>
<sequence length="449" mass="50469">MPSGPKTTRALNHMMSSKYARIIRRKHQTQYSTFYFNAAARSFAFSSLTSSSIPGEVAVLVNDYARKPQTSISMQTLMRTGRGDLLSKTYKDEVITGDLKEKAATERILMQVASFLRHELPIRLAHRINDLENVPMMRDMPSVKAVKDIYVNSFKELLLEPKIDSPAREAEFADKLNGLYENHSNILIQMARGAFELRAAVRNGEIKGKAGQTNGVVEFEQMDEIMSFLDRFYMSRIGIRVLAGQYLALRQPPLDDYVGMICQRTSPHEIVCHAVEDAKFMCNRKFGDSPEVVICGRLDLCFPYIPTHLHYILLELLKNAMRATVEKHGVDSDWPPVYVIIADGKENEDVVIKVSDEGGGIPRSYMRKIWSYLFTTADPSIQEGLVAFSGEVDHSTDSPLAGLGYGLPISRSYSRYFGGEVSIMSMEGYGTDAFVYLTRLGNSREPLPI</sequence>
<dbReference type="InterPro" id="IPR004358">
    <property type="entry name" value="Sig_transdc_His_kin-like_C"/>
</dbReference>
<keyword evidence="4 8" id="KW-0418">Kinase</keyword>
<evidence type="ECO:0000256" key="6">
    <source>
        <dbReference type="ARBA" id="ARBA00023128"/>
    </source>
</evidence>
<evidence type="ECO:0000256" key="2">
    <source>
        <dbReference type="ARBA" id="ARBA00022679"/>
    </source>
</evidence>
<gene>
    <name evidence="10" type="ORF">OAUR00152_LOCUS15943</name>
</gene>
<keyword evidence="6 8" id="KW-0496">Mitochondrion</keyword>
<dbReference type="PRINTS" id="PR00344">
    <property type="entry name" value="BCTRLSENSOR"/>
</dbReference>
<evidence type="ECO:0000256" key="3">
    <source>
        <dbReference type="ARBA" id="ARBA00022741"/>
    </source>
</evidence>
<dbReference type="CDD" id="cd16929">
    <property type="entry name" value="HATPase_PDK-like"/>
    <property type="match status" value="1"/>
</dbReference>
<evidence type="ECO:0000313" key="10">
    <source>
        <dbReference type="EMBL" id="CAE2241154.1"/>
    </source>
</evidence>
<comment type="subcellular location">
    <subcellularLocation>
        <location evidence="8">Mitochondrion matrix</location>
    </subcellularLocation>
</comment>
<dbReference type="InterPro" id="IPR005467">
    <property type="entry name" value="His_kinase_dom"/>
</dbReference>
<dbReference type="InterPro" id="IPR003594">
    <property type="entry name" value="HATPase_dom"/>
</dbReference>
<dbReference type="SUPFAM" id="SSF55874">
    <property type="entry name" value="ATPase domain of HSP90 chaperone/DNA topoisomerase II/histidine kinase"/>
    <property type="match status" value="1"/>
</dbReference>
<dbReference type="GO" id="GO:0010906">
    <property type="term" value="P:regulation of glucose metabolic process"/>
    <property type="evidence" value="ECO:0007669"/>
    <property type="project" value="TreeGrafter"/>
</dbReference>
<name>A0A7S4IVL9_9STRA</name>
<keyword evidence="2 8" id="KW-0808">Transferase</keyword>
<evidence type="ECO:0000256" key="4">
    <source>
        <dbReference type="ARBA" id="ARBA00022777"/>
    </source>
</evidence>
<evidence type="ECO:0000256" key="7">
    <source>
        <dbReference type="ARBA" id="ARBA00048201"/>
    </source>
</evidence>
<protein>
    <recommendedName>
        <fullName evidence="8">Protein-serine/threonine kinase</fullName>
        <ecNumber evidence="8">2.7.11.-</ecNumber>
    </recommendedName>
</protein>
<dbReference type="PANTHER" id="PTHR11947">
    <property type="entry name" value="PYRUVATE DEHYDROGENASE KINASE"/>
    <property type="match status" value="1"/>
</dbReference>
<dbReference type="GO" id="GO:0004740">
    <property type="term" value="F:pyruvate dehydrogenase (acetyl-transferring) kinase activity"/>
    <property type="evidence" value="ECO:0007669"/>
    <property type="project" value="UniProtKB-EC"/>
</dbReference>
<dbReference type="PROSITE" id="PS50109">
    <property type="entry name" value="HIS_KIN"/>
    <property type="match status" value="1"/>
</dbReference>
<comment type="similarity">
    <text evidence="1 8">Belongs to the PDK/BCKDK protein kinase family.</text>
</comment>
<dbReference type="Pfam" id="PF02518">
    <property type="entry name" value="HATPase_c"/>
    <property type="match status" value="1"/>
</dbReference>
<dbReference type="AlphaFoldDB" id="A0A7S4IVL9"/>
<dbReference type="PANTHER" id="PTHR11947:SF3">
    <property type="entry name" value="[PYRUVATE DEHYDROGENASE (ACETYL-TRANSFERRING)] KINASE, MITOCHONDRIAL"/>
    <property type="match status" value="1"/>
</dbReference>
<comment type="catalytic activity">
    <reaction evidence="7">
        <text>L-seryl-[pyruvate dehydrogenase E1 alpha subunit] + ATP = O-phospho-L-seryl-[pyruvate dehydrogenase E1 alpha subunit] + ADP + H(+)</text>
        <dbReference type="Rhea" id="RHEA:23052"/>
        <dbReference type="Rhea" id="RHEA-COMP:13689"/>
        <dbReference type="Rhea" id="RHEA-COMP:13690"/>
        <dbReference type="ChEBI" id="CHEBI:15378"/>
        <dbReference type="ChEBI" id="CHEBI:29999"/>
        <dbReference type="ChEBI" id="CHEBI:30616"/>
        <dbReference type="ChEBI" id="CHEBI:83421"/>
        <dbReference type="ChEBI" id="CHEBI:456216"/>
        <dbReference type="EC" id="2.7.11.2"/>
    </reaction>
</comment>
<organism evidence="10">
    <name type="scientific">Odontella aurita</name>
    <dbReference type="NCBI Taxonomy" id="265563"/>
    <lineage>
        <taxon>Eukaryota</taxon>
        <taxon>Sar</taxon>
        <taxon>Stramenopiles</taxon>
        <taxon>Ochrophyta</taxon>
        <taxon>Bacillariophyta</taxon>
        <taxon>Mediophyceae</taxon>
        <taxon>Biddulphiophycidae</taxon>
        <taxon>Eupodiscales</taxon>
        <taxon>Odontellaceae</taxon>
        <taxon>Odontella</taxon>
    </lineage>
</organism>
<dbReference type="GO" id="GO:0005759">
    <property type="term" value="C:mitochondrial matrix"/>
    <property type="evidence" value="ECO:0007669"/>
    <property type="project" value="UniProtKB-SubCell"/>
</dbReference>
<dbReference type="InterPro" id="IPR039028">
    <property type="entry name" value="BCKD/PDK"/>
</dbReference>
<dbReference type="EC" id="2.7.11.-" evidence="8"/>
<feature type="domain" description="Histidine kinase" evidence="9">
    <location>
        <begin position="306"/>
        <end position="441"/>
    </location>
</feature>
<evidence type="ECO:0000256" key="8">
    <source>
        <dbReference type="RuleBase" id="RU366032"/>
    </source>
</evidence>
<accession>A0A7S4IVL9</accession>
<dbReference type="EMBL" id="HBKQ01023414">
    <property type="protein sequence ID" value="CAE2241154.1"/>
    <property type="molecule type" value="Transcribed_RNA"/>
</dbReference>
<dbReference type="SUPFAM" id="SSF69012">
    <property type="entry name" value="alpha-ketoacid dehydrogenase kinase, N-terminal domain"/>
    <property type="match status" value="1"/>
</dbReference>
<dbReference type="Gene3D" id="1.20.140.20">
    <property type="entry name" value="Alpha-ketoacid/pyruvate dehydrogenase kinase, N-terminal domain"/>
    <property type="match status" value="1"/>
</dbReference>
<dbReference type="Pfam" id="PF10436">
    <property type="entry name" value="BCDHK_Adom3"/>
    <property type="match status" value="1"/>
</dbReference>
<dbReference type="InterPro" id="IPR036890">
    <property type="entry name" value="HATPase_C_sf"/>
</dbReference>
<evidence type="ECO:0000259" key="9">
    <source>
        <dbReference type="PROSITE" id="PS50109"/>
    </source>
</evidence>
<proteinExistence type="inferred from homology"/>
<dbReference type="Gene3D" id="3.30.565.10">
    <property type="entry name" value="Histidine kinase-like ATPase, C-terminal domain"/>
    <property type="match status" value="1"/>
</dbReference>
<dbReference type="InterPro" id="IPR018955">
    <property type="entry name" value="BCDHK/PDK_N"/>
</dbReference>
<dbReference type="InterPro" id="IPR036784">
    <property type="entry name" value="AK/P_DHK_N_sf"/>
</dbReference>